<organism evidence="1 2">
    <name type="scientific">Hypoxylon rubiginosum</name>
    <dbReference type="NCBI Taxonomy" id="110542"/>
    <lineage>
        <taxon>Eukaryota</taxon>
        <taxon>Fungi</taxon>
        <taxon>Dikarya</taxon>
        <taxon>Ascomycota</taxon>
        <taxon>Pezizomycotina</taxon>
        <taxon>Sordariomycetes</taxon>
        <taxon>Xylariomycetidae</taxon>
        <taxon>Xylariales</taxon>
        <taxon>Hypoxylaceae</taxon>
        <taxon>Hypoxylon</taxon>
    </lineage>
</organism>
<protein>
    <submittedName>
        <fullName evidence="1">Ankyrin repeat-containing domain protein</fullName>
    </submittedName>
</protein>
<comment type="caution">
    <text evidence="1">The sequence shown here is derived from an EMBL/GenBank/DDBJ whole genome shotgun (WGS) entry which is preliminary data.</text>
</comment>
<reference evidence="1 2" key="1">
    <citation type="journal article" date="2022" name="New Phytol.">
        <title>Ecological generalism drives hyperdiversity of secondary metabolite gene clusters in xylarialean endophytes.</title>
        <authorList>
            <person name="Franco M.E.E."/>
            <person name="Wisecaver J.H."/>
            <person name="Arnold A.E."/>
            <person name="Ju Y.M."/>
            <person name="Slot J.C."/>
            <person name="Ahrendt S."/>
            <person name="Moore L.P."/>
            <person name="Eastman K.E."/>
            <person name="Scott K."/>
            <person name="Konkel Z."/>
            <person name="Mondo S.J."/>
            <person name="Kuo A."/>
            <person name="Hayes R.D."/>
            <person name="Haridas S."/>
            <person name="Andreopoulos B."/>
            <person name="Riley R."/>
            <person name="LaButti K."/>
            <person name="Pangilinan J."/>
            <person name="Lipzen A."/>
            <person name="Amirebrahimi M."/>
            <person name="Yan J."/>
            <person name="Adam C."/>
            <person name="Keymanesh K."/>
            <person name="Ng V."/>
            <person name="Louie K."/>
            <person name="Northen T."/>
            <person name="Drula E."/>
            <person name="Henrissat B."/>
            <person name="Hsieh H.M."/>
            <person name="Youens-Clark K."/>
            <person name="Lutzoni F."/>
            <person name="Miadlikowska J."/>
            <person name="Eastwood D.C."/>
            <person name="Hamelin R.C."/>
            <person name="Grigoriev I.V."/>
            <person name="U'Ren J.M."/>
        </authorList>
    </citation>
    <scope>NUCLEOTIDE SEQUENCE [LARGE SCALE GENOMIC DNA]</scope>
    <source>
        <strain evidence="1 2">ER1909</strain>
    </source>
</reference>
<sequence>MIVAYHANDYEKTSDLASLAQVTRRLHTIVNPILYNLTWVGEVPRAVAFAIKKPWIETLEVIISLGFDLNKSDHLLCVASESGNLEIVAWMLDHGMPINPESSKPETSALLCAIRSKHESVALLLLARGADPHIIPSKMHEPTYLRAAVKSRMMEVMEVLVREKGLPVDEQASMDSLLIITIRHGDEDTVKKLIELGADINDHTRGGLPLVEALRLGKFKHATILLDAGATFRPRHWEKREPYPIHAAKWLADDNDPYNYDRTRRLNQCAVLSKLVEAGVDLEERYENGYTLLEEALINGSLEVVSHLLDIGASCNSKNSNRRTPMDVLVASYKIIECKAKTGKMVMLLRAGERMDVPLANGVSLLQWSFDRMFEIHNQKLPLRLLEVATHAMLRDDHLDELLHKYARSRQYEACLIIMRFGGTLKDRDLVYTAAETIIRKRRWYEESFNEGAFFRALLEMGLGLPKPKLAELFSYAMKQECTDHIDTLLSRGVLDLLHQNPEWLHLAVERKERYIMRRMLSCSVDINHLRGSETPLVTALRHGKFDAAWILLNCGADPLLPRNDTLKSKSEETNYMSAFEVAVRECDDLSLVKKMWSKAAPESRPILSAIIPHVPSKHNRVVEWLKFQAKAQGERGK</sequence>
<proteinExistence type="predicted"/>
<name>A0ACC0CYN1_9PEZI</name>
<evidence type="ECO:0000313" key="1">
    <source>
        <dbReference type="EMBL" id="KAI6085488.1"/>
    </source>
</evidence>
<gene>
    <name evidence="1" type="ORF">F4821DRAFT_279280</name>
</gene>
<keyword evidence="2" id="KW-1185">Reference proteome</keyword>
<dbReference type="EMBL" id="MU394325">
    <property type="protein sequence ID" value="KAI6085488.1"/>
    <property type="molecule type" value="Genomic_DNA"/>
</dbReference>
<dbReference type="Proteomes" id="UP001497680">
    <property type="component" value="Unassembled WGS sequence"/>
</dbReference>
<accession>A0ACC0CYN1</accession>
<evidence type="ECO:0000313" key="2">
    <source>
        <dbReference type="Proteomes" id="UP001497680"/>
    </source>
</evidence>